<dbReference type="InterPro" id="IPR052509">
    <property type="entry name" value="Metal_resp_DNA-bind_regulator"/>
</dbReference>
<reference evidence="2 3" key="1">
    <citation type="submission" date="2019-08" db="EMBL/GenBank/DDBJ databases">
        <title>Arthrobacter sp. nov., isolated from plateau pika and Tibetan wild ass.</title>
        <authorList>
            <person name="Ge Y."/>
        </authorList>
    </citation>
    <scope>NUCLEOTIDE SEQUENCE [LARGE SCALE GENOMIC DNA]</scope>
    <source>
        <strain evidence="2 3">785</strain>
    </source>
</reference>
<protein>
    <submittedName>
        <fullName evidence="2">PadR family transcriptional regulator</fullName>
    </submittedName>
</protein>
<dbReference type="InterPro" id="IPR005149">
    <property type="entry name" value="Tscrpt_reg_PadR_N"/>
</dbReference>
<dbReference type="InterPro" id="IPR036390">
    <property type="entry name" value="WH_DNA-bd_sf"/>
</dbReference>
<evidence type="ECO:0000313" key="2">
    <source>
        <dbReference type="EMBL" id="KAD4059952.1"/>
    </source>
</evidence>
<dbReference type="AlphaFoldDB" id="A0A5N6MSQ9"/>
<dbReference type="SUPFAM" id="SSF46785">
    <property type="entry name" value="Winged helix' DNA-binding domain"/>
    <property type="match status" value="1"/>
</dbReference>
<gene>
    <name evidence="2" type="ORF">GD627_02400</name>
</gene>
<dbReference type="RefSeq" id="WP_152271204.1">
    <property type="nucleotide sequence ID" value="NZ_VTFX01000001.1"/>
</dbReference>
<dbReference type="Pfam" id="PF03551">
    <property type="entry name" value="PadR"/>
    <property type="match status" value="1"/>
</dbReference>
<feature type="domain" description="Transcription regulator PadR N-terminal" evidence="1">
    <location>
        <begin position="13"/>
        <end position="86"/>
    </location>
</feature>
<dbReference type="PANTHER" id="PTHR33169:SF13">
    <property type="entry name" value="PADR-FAMILY TRANSCRIPTIONAL REGULATOR"/>
    <property type="match status" value="1"/>
</dbReference>
<name>A0A5N6MSQ9_9MICC</name>
<dbReference type="Gene3D" id="1.10.10.10">
    <property type="entry name" value="Winged helix-like DNA-binding domain superfamily/Winged helix DNA-binding domain"/>
    <property type="match status" value="1"/>
</dbReference>
<dbReference type="PANTHER" id="PTHR33169">
    <property type="entry name" value="PADR-FAMILY TRANSCRIPTIONAL REGULATOR"/>
    <property type="match status" value="1"/>
</dbReference>
<dbReference type="EMBL" id="VTFX01000001">
    <property type="protein sequence ID" value="KAD4059952.1"/>
    <property type="molecule type" value="Genomic_DNA"/>
</dbReference>
<accession>A0A5N6MSQ9</accession>
<evidence type="ECO:0000313" key="3">
    <source>
        <dbReference type="Proteomes" id="UP000326852"/>
    </source>
</evidence>
<proteinExistence type="predicted"/>
<organism evidence="2 3">
    <name type="scientific">Arthrobacter yangruifuii</name>
    <dbReference type="NCBI Taxonomy" id="2606616"/>
    <lineage>
        <taxon>Bacteria</taxon>
        <taxon>Bacillati</taxon>
        <taxon>Actinomycetota</taxon>
        <taxon>Actinomycetes</taxon>
        <taxon>Micrococcales</taxon>
        <taxon>Micrococcaceae</taxon>
        <taxon>Arthrobacter</taxon>
    </lineage>
</organism>
<sequence length="112" mass="12182">MSKHEMREPTFLVLSALADGPKHGYALIAETKDLSDGRVKLQPGTLYGVLDRLREDGLVEISGEDVVDGRARRYYRITDGGAATLAREADRLAANARQAMSKLRLRAAQAGA</sequence>
<keyword evidence="3" id="KW-1185">Reference proteome</keyword>
<evidence type="ECO:0000259" key="1">
    <source>
        <dbReference type="Pfam" id="PF03551"/>
    </source>
</evidence>
<dbReference type="Proteomes" id="UP000326852">
    <property type="component" value="Unassembled WGS sequence"/>
</dbReference>
<dbReference type="InterPro" id="IPR036388">
    <property type="entry name" value="WH-like_DNA-bd_sf"/>
</dbReference>
<comment type="caution">
    <text evidence="2">The sequence shown here is derived from an EMBL/GenBank/DDBJ whole genome shotgun (WGS) entry which is preliminary data.</text>
</comment>